<feature type="domain" description="Acylphosphatase-like" evidence="6">
    <location>
        <begin position="6"/>
        <end position="93"/>
    </location>
</feature>
<evidence type="ECO:0000256" key="3">
    <source>
        <dbReference type="ARBA" id="ARBA00047645"/>
    </source>
</evidence>
<dbReference type="RefSeq" id="WP_210511484.1">
    <property type="nucleotide sequence ID" value="NZ_JAFIDN010000005.1"/>
</dbReference>
<dbReference type="Proteomes" id="UP000673975">
    <property type="component" value="Unassembled WGS sequence"/>
</dbReference>
<accession>A0A8J7RRJ1</accession>
<dbReference type="PANTHER" id="PTHR47268">
    <property type="entry name" value="ACYLPHOSPHATASE"/>
    <property type="match status" value="1"/>
</dbReference>
<dbReference type="InterPro" id="IPR017968">
    <property type="entry name" value="Acylphosphatase_CS"/>
</dbReference>
<dbReference type="SUPFAM" id="SSF54975">
    <property type="entry name" value="Acylphosphatase/BLUF domain-like"/>
    <property type="match status" value="1"/>
</dbReference>
<evidence type="ECO:0000313" key="8">
    <source>
        <dbReference type="Proteomes" id="UP000673975"/>
    </source>
</evidence>
<dbReference type="AlphaFoldDB" id="A0A8J7RRJ1"/>
<dbReference type="Pfam" id="PF00708">
    <property type="entry name" value="Acylphosphatase"/>
    <property type="match status" value="1"/>
</dbReference>
<sequence length="93" mass="10530">MSHIVTHLLHIYGRVQGVGFRNYVNQHANERSVTGWIRNREDGSVEVMLQGKHSDVGSVEAACRKGPPLAKVDHVDRYPVDPDVSYETFEVRD</sequence>
<evidence type="ECO:0000256" key="2">
    <source>
        <dbReference type="ARBA" id="ARBA00012150"/>
    </source>
</evidence>
<reference evidence="7" key="1">
    <citation type="submission" date="2021-02" db="EMBL/GenBank/DDBJ databases">
        <title>Natronogracilivirga saccharolytica gen. nov. sp. nov. a new anaerobic, haloalkiliphilic carbohydrate-fermenting bacterium from soda lake and proposing of Cyclonatronumiaceae fam. nov. in the phylum Balneolaeota.</title>
        <authorList>
            <person name="Zhilina T.N."/>
            <person name="Sorokin D.Y."/>
            <person name="Zavarzina D.G."/>
            <person name="Toshchakov S.V."/>
            <person name="Kublanov I.V."/>
        </authorList>
    </citation>
    <scope>NUCLEOTIDE SEQUENCE</scope>
    <source>
        <strain evidence="7">Z-1702</strain>
    </source>
</reference>
<dbReference type="InterPro" id="IPR020456">
    <property type="entry name" value="Acylphosphatase"/>
</dbReference>
<comment type="catalytic activity">
    <reaction evidence="3 4">
        <text>an acyl phosphate + H2O = a carboxylate + phosphate + H(+)</text>
        <dbReference type="Rhea" id="RHEA:14965"/>
        <dbReference type="ChEBI" id="CHEBI:15377"/>
        <dbReference type="ChEBI" id="CHEBI:15378"/>
        <dbReference type="ChEBI" id="CHEBI:29067"/>
        <dbReference type="ChEBI" id="CHEBI:43474"/>
        <dbReference type="ChEBI" id="CHEBI:59918"/>
        <dbReference type="EC" id="3.6.1.7"/>
    </reaction>
</comment>
<dbReference type="PANTHER" id="PTHR47268:SF4">
    <property type="entry name" value="ACYLPHOSPHATASE"/>
    <property type="match status" value="1"/>
</dbReference>
<gene>
    <name evidence="7" type="ORF">NATSA_07905</name>
</gene>
<dbReference type="Gene3D" id="3.30.70.100">
    <property type="match status" value="1"/>
</dbReference>
<evidence type="ECO:0000256" key="1">
    <source>
        <dbReference type="ARBA" id="ARBA00005614"/>
    </source>
</evidence>
<dbReference type="PROSITE" id="PS51160">
    <property type="entry name" value="ACYLPHOSPHATASE_3"/>
    <property type="match status" value="1"/>
</dbReference>
<dbReference type="InterPro" id="IPR001792">
    <property type="entry name" value="Acylphosphatase-like_dom"/>
</dbReference>
<name>A0A8J7RRJ1_9BACT</name>
<evidence type="ECO:0000256" key="5">
    <source>
        <dbReference type="RuleBase" id="RU004168"/>
    </source>
</evidence>
<proteinExistence type="inferred from homology"/>
<protein>
    <recommendedName>
        <fullName evidence="2 4">acylphosphatase</fullName>
        <ecNumber evidence="2 4">3.6.1.7</ecNumber>
    </recommendedName>
</protein>
<dbReference type="PROSITE" id="PS00150">
    <property type="entry name" value="ACYLPHOSPHATASE_1"/>
    <property type="match status" value="1"/>
</dbReference>
<feature type="active site" evidence="4">
    <location>
        <position position="39"/>
    </location>
</feature>
<comment type="similarity">
    <text evidence="1 5">Belongs to the acylphosphatase family.</text>
</comment>
<keyword evidence="4" id="KW-0378">Hydrolase</keyword>
<evidence type="ECO:0000256" key="4">
    <source>
        <dbReference type="PROSITE-ProRule" id="PRU00520"/>
    </source>
</evidence>
<dbReference type="EMBL" id="JAFIDN010000005">
    <property type="protein sequence ID" value="MBP3192584.1"/>
    <property type="molecule type" value="Genomic_DNA"/>
</dbReference>
<comment type="caution">
    <text evidence="7">The sequence shown here is derived from an EMBL/GenBank/DDBJ whole genome shotgun (WGS) entry which is preliminary data.</text>
</comment>
<dbReference type="PRINTS" id="PR00112">
    <property type="entry name" value="ACYLPHPHTASE"/>
</dbReference>
<dbReference type="GO" id="GO:0003998">
    <property type="term" value="F:acylphosphatase activity"/>
    <property type="evidence" value="ECO:0007669"/>
    <property type="project" value="UniProtKB-EC"/>
</dbReference>
<evidence type="ECO:0000259" key="6">
    <source>
        <dbReference type="PROSITE" id="PS51160"/>
    </source>
</evidence>
<organism evidence="7 8">
    <name type="scientific">Natronogracilivirga saccharolytica</name>
    <dbReference type="NCBI Taxonomy" id="2812953"/>
    <lineage>
        <taxon>Bacteria</taxon>
        <taxon>Pseudomonadati</taxon>
        <taxon>Balneolota</taxon>
        <taxon>Balneolia</taxon>
        <taxon>Balneolales</taxon>
        <taxon>Cyclonatronaceae</taxon>
        <taxon>Natronogracilivirga</taxon>
    </lineage>
</organism>
<evidence type="ECO:0000313" key="7">
    <source>
        <dbReference type="EMBL" id="MBP3192584.1"/>
    </source>
</evidence>
<keyword evidence="8" id="KW-1185">Reference proteome</keyword>
<feature type="active site" evidence="4">
    <location>
        <position position="21"/>
    </location>
</feature>
<dbReference type="InterPro" id="IPR036046">
    <property type="entry name" value="Acylphosphatase-like_dom_sf"/>
</dbReference>
<dbReference type="EC" id="3.6.1.7" evidence="2 4"/>